<dbReference type="AlphaFoldDB" id="A0A402D5V2"/>
<dbReference type="KEGG" id="ccot:CCAX7_55130"/>
<sequence>MNATSKILNVMMAIGKATAGMVIAETSLCLGRGSMDECLTAYEKVLALKLMLHHLHLEKHREEKSGAAPTAHEVVHSAQNEQQRNDEQRINDEAFAALMWPDLAAGVDTVYVLPKRLLHSQN</sequence>
<protein>
    <submittedName>
        <fullName evidence="1">Uncharacterized protein</fullName>
    </submittedName>
</protein>
<dbReference type="Proteomes" id="UP000287394">
    <property type="component" value="Chromosome"/>
</dbReference>
<evidence type="ECO:0000313" key="1">
    <source>
        <dbReference type="EMBL" id="BDI33462.1"/>
    </source>
</evidence>
<evidence type="ECO:0000313" key="2">
    <source>
        <dbReference type="Proteomes" id="UP000287394"/>
    </source>
</evidence>
<dbReference type="RefSeq" id="WP_119324794.1">
    <property type="nucleotide sequence ID" value="NZ_AP025739.1"/>
</dbReference>
<proteinExistence type="predicted"/>
<keyword evidence="2" id="KW-1185">Reference proteome</keyword>
<reference evidence="1 2" key="1">
    <citation type="journal article" date="2019" name="Int. J. Syst. Evol. Microbiol.">
        <title>Capsulimonas corticalis gen. nov., sp. nov., an aerobic capsulated bacterium, of a novel bacterial order, Capsulimonadales ord. nov., of the class Armatimonadia of the phylum Armatimonadetes.</title>
        <authorList>
            <person name="Li J."/>
            <person name="Kudo C."/>
            <person name="Tonouchi A."/>
        </authorList>
    </citation>
    <scope>NUCLEOTIDE SEQUENCE [LARGE SCALE GENOMIC DNA]</scope>
    <source>
        <strain evidence="1 2">AX-7</strain>
    </source>
</reference>
<accession>A0A402D5V2</accession>
<name>A0A402D5V2_9BACT</name>
<gene>
    <name evidence="1" type="ORF">CCAX7_55130</name>
</gene>
<dbReference type="EMBL" id="AP025739">
    <property type="protein sequence ID" value="BDI33462.1"/>
    <property type="molecule type" value="Genomic_DNA"/>
</dbReference>
<organism evidence="1 2">
    <name type="scientific">Capsulimonas corticalis</name>
    <dbReference type="NCBI Taxonomy" id="2219043"/>
    <lineage>
        <taxon>Bacteria</taxon>
        <taxon>Bacillati</taxon>
        <taxon>Armatimonadota</taxon>
        <taxon>Armatimonadia</taxon>
        <taxon>Capsulimonadales</taxon>
        <taxon>Capsulimonadaceae</taxon>
        <taxon>Capsulimonas</taxon>
    </lineage>
</organism>